<dbReference type="Proteomes" id="UP001596512">
    <property type="component" value="Unassembled WGS sequence"/>
</dbReference>
<organism evidence="1 2">
    <name type="scientific">Actinokineospora soli</name>
    <dbReference type="NCBI Taxonomy" id="1048753"/>
    <lineage>
        <taxon>Bacteria</taxon>
        <taxon>Bacillati</taxon>
        <taxon>Actinomycetota</taxon>
        <taxon>Actinomycetes</taxon>
        <taxon>Pseudonocardiales</taxon>
        <taxon>Pseudonocardiaceae</taxon>
        <taxon>Actinokineospora</taxon>
    </lineage>
</organism>
<gene>
    <name evidence="1" type="ORF">ACFQV2_21665</name>
</gene>
<evidence type="ECO:0000313" key="1">
    <source>
        <dbReference type="EMBL" id="MFC7615713.1"/>
    </source>
</evidence>
<keyword evidence="2" id="KW-1185">Reference proteome</keyword>
<proteinExistence type="predicted"/>
<protein>
    <submittedName>
        <fullName evidence="1">Uncharacterized protein</fullName>
    </submittedName>
</protein>
<reference evidence="2" key="1">
    <citation type="journal article" date="2019" name="Int. J. Syst. Evol. Microbiol.">
        <title>The Global Catalogue of Microorganisms (GCM) 10K type strain sequencing project: providing services to taxonomists for standard genome sequencing and annotation.</title>
        <authorList>
            <consortium name="The Broad Institute Genomics Platform"/>
            <consortium name="The Broad Institute Genome Sequencing Center for Infectious Disease"/>
            <person name="Wu L."/>
            <person name="Ma J."/>
        </authorList>
    </citation>
    <scope>NUCLEOTIDE SEQUENCE [LARGE SCALE GENOMIC DNA]</scope>
    <source>
        <strain evidence="2">JCM 17695</strain>
    </source>
</reference>
<sequence length="92" mass="9672">MALWRQVDGTWQRVGGMPAVAIGEKDRVVAPTEVRGGWAVAAADAGSTRILLWRDGAWTAKEGPAEPPVDLASLGGTVYLVAGTTLWRTAAL</sequence>
<accession>A0ABW2TR35</accession>
<comment type="caution">
    <text evidence="1">The sequence shown here is derived from an EMBL/GenBank/DDBJ whole genome shotgun (WGS) entry which is preliminary data.</text>
</comment>
<evidence type="ECO:0000313" key="2">
    <source>
        <dbReference type="Proteomes" id="UP001596512"/>
    </source>
</evidence>
<dbReference type="EMBL" id="JBHTEY010000004">
    <property type="protein sequence ID" value="MFC7615713.1"/>
    <property type="molecule type" value="Genomic_DNA"/>
</dbReference>
<name>A0ABW2TR35_9PSEU</name>